<reference evidence="2" key="1">
    <citation type="journal article" date="2014" name="Proc. Natl. Acad. Sci. U.S.A.">
        <title>Extensive sampling of basidiomycete genomes demonstrates inadequacy of the white-rot/brown-rot paradigm for wood decay fungi.</title>
        <authorList>
            <person name="Riley R."/>
            <person name="Salamov A.A."/>
            <person name="Brown D.W."/>
            <person name="Nagy L.G."/>
            <person name="Floudas D."/>
            <person name="Held B.W."/>
            <person name="Levasseur A."/>
            <person name="Lombard V."/>
            <person name="Morin E."/>
            <person name="Otillar R."/>
            <person name="Lindquist E.A."/>
            <person name="Sun H."/>
            <person name="LaButti K.M."/>
            <person name="Schmutz J."/>
            <person name="Jabbour D."/>
            <person name="Luo H."/>
            <person name="Baker S.E."/>
            <person name="Pisabarro A.G."/>
            <person name="Walton J.D."/>
            <person name="Blanchette R.A."/>
            <person name="Henrissat B."/>
            <person name="Martin F."/>
            <person name="Cullen D."/>
            <person name="Hibbett D.S."/>
            <person name="Grigoriev I.V."/>
        </authorList>
    </citation>
    <scope>NUCLEOTIDE SEQUENCE [LARGE SCALE GENOMIC DNA]</scope>
    <source>
        <strain evidence="2">CBS 339.88</strain>
    </source>
</reference>
<dbReference type="Proteomes" id="UP000027222">
    <property type="component" value="Unassembled WGS sequence"/>
</dbReference>
<protein>
    <recommendedName>
        <fullName evidence="3">Protein kinase domain-containing protein</fullName>
    </recommendedName>
</protein>
<dbReference type="STRING" id="685588.A0A067SS52"/>
<dbReference type="AlphaFoldDB" id="A0A067SS52"/>
<sequence>MVLDSAFAGAQHFVANGATFNNILGNYVVMAEASDDHASRRRRRTFLGLCELNNEDVSLERQIYKGRGYRLYSALNKKSGEIVAVKAYEGSRANERCRDYARFMIEHKVMHSNIPHMIALSSRSSKMPFLIYDGEYDGTVDHMLGVVLMRGQQQSLISGLQTVTDLSSGLDYLQDLNYPFESVGLDHFSLLSRKGKVIINFDPDRLGQMTEPSGQSSSAYTGLQVFHGLIQKTFEGASKIHYKSKPFFNVIANVTKFAQIM</sequence>
<dbReference type="HOGENOM" id="CLU_1065768_0_0_1"/>
<evidence type="ECO:0000313" key="1">
    <source>
        <dbReference type="EMBL" id="KDR70489.1"/>
    </source>
</evidence>
<gene>
    <name evidence="1" type="ORF">GALMADRAFT_886143</name>
</gene>
<dbReference type="SUPFAM" id="SSF56112">
    <property type="entry name" value="Protein kinase-like (PK-like)"/>
    <property type="match status" value="1"/>
</dbReference>
<organism evidence="1 2">
    <name type="scientific">Galerina marginata (strain CBS 339.88)</name>
    <dbReference type="NCBI Taxonomy" id="685588"/>
    <lineage>
        <taxon>Eukaryota</taxon>
        <taxon>Fungi</taxon>
        <taxon>Dikarya</taxon>
        <taxon>Basidiomycota</taxon>
        <taxon>Agaricomycotina</taxon>
        <taxon>Agaricomycetes</taxon>
        <taxon>Agaricomycetidae</taxon>
        <taxon>Agaricales</taxon>
        <taxon>Agaricineae</taxon>
        <taxon>Strophariaceae</taxon>
        <taxon>Galerina</taxon>
    </lineage>
</organism>
<dbReference type="OrthoDB" id="3026831at2759"/>
<evidence type="ECO:0008006" key="3">
    <source>
        <dbReference type="Google" id="ProtNLM"/>
    </source>
</evidence>
<evidence type="ECO:0000313" key="2">
    <source>
        <dbReference type="Proteomes" id="UP000027222"/>
    </source>
</evidence>
<proteinExistence type="predicted"/>
<dbReference type="InterPro" id="IPR011009">
    <property type="entry name" value="Kinase-like_dom_sf"/>
</dbReference>
<keyword evidence="2" id="KW-1185">Reference proteome</keyword>
<dbReference type="EMBL" id="KL142397">
    <property type="protein sequence ID" value="KDR70489.1"/>
    <property type="molecule type" value="Genomic_DNA"/>
</dbReference>
<accession>A0A067SS52</accession>
<name>A0A067SS52_GALM3</name>